<evidence type="ECO:0000256" key="2">
    <source>
        <dbReference type="ARBA" id="ARBA00022723"/>
    </source>
</evidence>
<protein>
    <submittedName>
        <fullName evidence="6">Succinylglutamate desuccinylase</fullName>
    </submittedName>
</protein>
<dbReference type="PANTHER" id="PTHR37326">
    <property type="entry name" value="BLL3975 PROTEIN"/>
    <property type="match status" value="1"/>
</dbReference>
<evidence type="ECO:0000256" key="1">
    <source>
        <dbReference type="ARBA" id="ARBA00001947"/>
    </source>
</evidence>
<dbReference type="AlphaFoldDB" id="A0A1N6CRU8"/>
<evidence type="ECO:0000313" key="7">
    <source>
        <dbReference type="Proteomes" id="UP000185192"/>
    </source>
</evidence>
<evidence type="ECO:0000259" key="5">
    <source>
        <dbReference type="Pfam" id="PF24827"/>
    </source>
</evidence>
<dbReference type="OrthoDB" id="9782876at2"/>
<dbReference type="GO" id="GO:0016788">
    <property type="term" value="F:hydrolase activity, acting on ester bonds"/>
    <property type="evidence" value="ECO:0007669"/>
    <property type="project" value="InterPro"/>
</dbReference>
<dbReference type="CDD" id="cd06256">
    <property type="entry name" value="M14_ASTE_ASPA-like"/>
    <property type="match status" value="1"/>
</dbReference>
<proteinExistence type="predicted"/>
<dbReference type="Pfam" id="PF24827">
    <property type="entry name" value="AstE_AspA_cat"/>
    <property type="match status" value="1"/>
</dbReference>
<keyword evidence="3" id="KW-0378">Hydrolase</keyword>
<evidence type="ECO:0000313" key="6">
    <source>
        <dbReference type="EMBL" id="SIN61270.1"/>
    </source>
</evidence>
<feature type="domain" description="Succinylglutamate desuccinylase/Aspartoacylase catalytic" evidence="5">
    <location>
        <begin position="47"/>
        <end position="191"/>
    </location>
</feature>
<evidence type="ECO:0000256" key="3">
    <source>
        <dbReference type="ARBA" id="ARBA00022801"/>
    </source>
</evidence>
<dbReference type="Proteomes" id="UP000185192">
    <property type="component" value="Unassembled WGS sequence"/>
</dbReference>
<organism evidence="6 7">
    <name type="scientific">Parasphingorhabdus marina DSM 22363</name>
    <dbReference type="NCBI Taxonomy" id="1123272"/>
    <lineage>
        <taxon>Bacteria</taxon>
        <taxon>Pseudomonadati</taxon>
        <taxon>Pseudomonadota</taxon>
        <taxon>Alphaproteobacteria</taxon>
        <taxon>Sphingomonadales</taxon>
        <taxon>Sphingomonadaceae</taxon>
        <taxon>Parasphingorhabdus</taxon>
    </lineage>
</organism>
<dbReference type="Gene3D" id="3.40.630.10">
    <property type="entry name" value="Zn peptidases"/>
    <property type="match status" value="1"/>
</dbReference>
<evidence type="ECO:0000256" key="4">
    <source>
        <dbReference type="ARBA" id="ARBA00022833"/>
    </source>
</evidence>
<dbReference type="RefSeq" id="WP_074203862.1">
    <property type="nucleotide sequence ID" value="NZ_FSQW01000001.1"/>
</dbReference>
<name>A0A1N6CRU8_9SPHN</name>
<dbReference type="EMBL" id="FSQW01000001">
    <property type="protein sequence ID" value="SIN61270.1"/>
    <property type="molecule type" value="Genomic_DNA"/>
</dbReference>
<sequence>MQLARPERLPDAFLTCSPAELHGLLDGPTLVYLKGRRDPPLFLTILQHGNEPVGFHAVQRILRKYQDSELPRSVWLFISNVEAAEQGARVLGHQQDFNRVWPGTELPPCPESRIMQEVVETVTARPLFLSIDLHNNTGRNPHYGCINRLDPEFLQLASLFGRTAVYFRQPVGVQSLAMSEHCPAITIECGKPDDQSGVDDATRFIDDCLHMHHLPDHDPASGDLILLRTHARVKIRPERDFSFDNSGNDVRFRPDIDQFNFGLFRKGETLAELEADGDLPLTATLDNGQDIGSELFDIHDGKLIAKTDIIPSMATTDAFVARQDCLFYVMEPMDSV</sequence>
<dbReference type="InterPro" id="IPR055438">
    <property type="entry name" value="AstE_AspA_cat"/>
</dbReference>
<accession>A0A1N6CRU8</accession>
<reference evidence="7" key="1">
    <citation type="submission" date="2016-11" db="EMBL/GenBank/DDBJ databases">
        <authorList>
            <person name="Varghese N."/>
            <person name="Submissions S."/>
        </authorList>
    </citation>
    <scope>NUCLEOTIDE SEQUENCE [LARGE SCALE GENOMIC DNA]</scope>
    <source>
        <strain evidence="7">DSM 22363</strain>
    </source>
</reference>
<dbReference type="PANTHER" id="PTHR37326:SF1">
    <property type="entry name" value="BLL3975 PROTEIN"/>
    <property type="match status" value="1"/>
</dbReference>
<dbReference type="InterPro" id="IPR053138">
    <property type="entry name" value="N-alpha-Ac-DABA_deacetylase"/>
</dbReference>
<keyword evidence="7" id="KW-1185">Reference proteome</keyword>
<comment type="cofactor">
    <cofactor evidence="1">
        <name>Zn(2+)</name>
        <dbReference type="ChEBI" id="CHEBI:29105"/>
    </cofactor>
</comment>
<dbReference type="GO" id="GO:0046872">
    <property type="term" value="F:metal ion binding"/>
    <property type="evidence" value="ECO:0007669"/>
    <property type="project" value="UniProtKB-KW"/>
</dbReference>
<keyword evidence="4" id="KW-0862">Zinc</keyword>
<dbReference type="STRING" id="1123272.SAMN02745824_0848"/>
<dbReference type="SUPFAM" id="SSF53187">
    <property type="entry name" value="Zn-dependent exopeptidases"/>
    <property type="match status" value="1"/>
</dbReference>
<gene>
    <name evidence="6" type="ORF">SAMN02745824_0848</name>
</gene>
<keyword evidence="2" id="KW-0479">Metal-binding</keyword>